<feature type="domain" description="AB hydrolase-1" evidence="1">
    <location>
        <begin position="33"/>
        <end position="197"/>
    </location>
</feature>
<dbReference type="InterPro" id="IPR029058">
    <property type="entry name" value="AB_hydrolase_fold"/>
</dbReference>
<dbReference type="Pfam" id="PF00561">
    <property type="entry name" value="Abhydrolase_1"/>
    <property type="match status" value="1"/>
</dbReference>
<proteinExistence type="predicted"/>
<dbReference type="Proteomes" id="UP000035017">
    <property type="component" value="Unassembled WGS sequence"/>
</dbReference>
<reference evidence="2 3" key="1">
    <citation type="submission" date="2014-12" db="EMBL/GenBank/DDBJ databases">
        <title>16Stimator: statistical estimation of ribosomal gene copy numbers from draft genome assemblies.</title>
        <authorList>
            <person name="Perisin M.A."/>
            <person name="Vetter M."/>
            <person name="Gilbert J.A."/>
            <person name="Bergelson J."/>
        </authorList>
    </citation>
    <scope>NUCLEOTIDE SEQUENCE [LARGE SCALE GENOMIC DNA]</scope>
    <source>
        <strain evidence="2 3">MEJ076</strain>
    </source>
</reference>
<name>A0A0D0KQK7_AGRTU</name>
<comment type="caution">
    <text evidence="2">The sequence shown here is derived from an EMBL/GenBank/DDBJ whole genome shotgun (WGS) entry which is preliminary data.</text>
</comment>
<dbReference type="Gene3D" id="3.40.50.1820">
    <property type="entry name" value="alpha/beta hydrolase"/>
    <property type="match status" value="1"/>
</dbReference>
<evidence type="ECO:0000259" key="1">
    <source>
        <dbReference type="Pfam" id="PF00561"/>
    </source>
</evidence>
<organism evidence="2 3">
    <name type="scientific">Agrobacterium tumefaciens</name>
    <dbReference type="NCBI Taxonomy" id="358"/>
    <lineage>
        <taxon>Bacteria</taxon>
        <taxon>Pseudomonadati</taxon>
        <taxon>Pseudomonadota</taxon>
        <taxon>Alphaproteobacteria</taxon>
        <taxon>Hyphomicrobiales</taxon>
        <taxon>Rhizobiaceae</taxon>
        <taxon>Rhizobium/Agrobacterium group</taxon>
        <taxon>Agrobacterium</taxon>
        <taxon>Agrobacterium tumefaciens complex</taxon>
    </lineage>
</organism>
<evidence type="ECO:0000313" key="2">
    <source>
        <dbReference type="EMBL" id="KIQ00330.1"/>
    </source>
</evidence>
<dbReference type="EMBL" id="JXQV01000021">
    <property type="protein sequence ID" value="KIQ00330.1"/>
    <property type="molecule type" value="Genomic_DNA"/>
</dbReference>
<accession>A0A0D0KQK7</accession>
<gene>
    <name evidence="2" type="ORF">RU07_17360</name>
</gene>
<dbReference type="AlphaFoldDB" id="A0A0D0KQK7"/>
<sequence>MHRRANDLFPGFRETRIETSDVDFAVLTKGSGPAILLLHGYPETRTAWHRIAPVLADTHTVVVPDLPGYGDSRMRANSHGMGSKRQMAKNLHEMMLALGHQRFVVIGHDRGGRVAYRMALDFTQSVTALVSVTVVPTPEMWEGASKAFGMGAWHWFMMAQPAPLPETLMAADPRFLINVTLGKMAENIQLIHPLALEDYRLAFDNPDVRHAMCEDYRAGATVDEADDLTDRTSGRKIQVPVLVLWEKDRLYGGGRKPLDIWADWANRIEGKGIGGGHLLPETAAAEVLDQLLPFLEKTTNAPC</sequence>
<dbReference type="SUPFAM" id="SSF53474">
    <property type="entry name" value="alpha/beta-Hydrolases"/>
    <property type="match status" value="1"/>
</dbReference>
<dbReference type="OrthoDB" id="9812774at2"/>
<protein>
    <submittedName>
        <fullName evidence="2">Multidrug MFS transporter</fullName>
    </submittedName>
</protein>
<evidence type="ECO:0000313" key="3">
    <source>
        <dbReference type="Proteomes" id="UP000035017"/>
    </source>
</evidence>
<dbReference type="InterPro" id="IPR000073">
    <property type="entry name" value="AB_hydrolase_1"/>
</dbReference>
<dbReference type="PANTHER" id="PTHR43329">
    <property type="entry name" value="EPOXIDE HYDROLASE"/>
    <property type="match status" value="1"/>
</dbReference>